<evidence type="ECO:0000313" key="2">
    <source>
        <dbReference type="Proteomes" id="UP000597444"/>
    </source>
</evidence>
<dbReference type="Gene3D" id="2.60.120.620">
    <property type="entry name" value="q2cbj1_9rhob like domain"/>
    <property type="match status" value="1"/>
</dbReference>
<dbReference type="AlphaFoldDB" id="A0A8J3IGR6"/>
<dbReference type="Pfam" id="PF05721">
    <property type="entry name" value="PhyH"/>
    <property type="match status" value="1"/>
</dbReference>
<dbReference type="PANTHER" id="PTHR20883">
    <property type="entry name" value="PHYTANOYL-COA DIOXYGENASE DOMAIN CONTAINING 1"/>
    <property type="match status" value="1"/>
</dbReference>
<proteinExistence type="predicted"/>
<dbReference type="GO" id="GO:0005506">
    <property type="term" value="F:iron ion binding"/>
    <property type="evidence" value="ECO:0007669"/>
    <property type="project" value="UniProtKB-ARBA"/>
</dbReference>
<dbReference type="SUPFAM" id="SSF51197">
    <property type="entry name" value="Clavaminate synthase-like"/>
    <property type="match status" value="1"/>
</dbReference>
<dbReference type="PANTHER" id="PTHR20883:SF48">
    <property type="entry name" value="ECTOINE DIOXYGENASE"/>
    <property type="match status" value="1"/>
</dbReference>
<evidence type="ECO:0000313" key="1">
    <source>
        <dbReference type="EMBL" id="GHO95189.1"/>
    </source>
</evidence>
<name>A0A8J3IGR6_9CHLR</name>
<dbReference type="GO" id="GO:0016706">
    <property type="term" value="F:2-oxoglutarate-dependent dioxygenase activity"/>
    <property type="evidence" value="ECO:0007669"/>
    <property type="project" value="UniProtKB-ARBA"/>
</dbReference>
<dbReference type="EMBL" id="BNJK01000001">
    <property type="protein sequence ID" value="GHO95189.1"/>
    <property type="molecule type" value="Genomic_DNA"/>
</dbReference>
<sequence length="282" mass="31454">MVMLSTLSLKSTYEEQGYVVARQLFSPDEVAALREHYMQLRAQGSHPGDLIGVDATSNDPLKRYPRMIHMHRWDDTSLRWLLDERLNHTLTTLAGEEVYAVQTMLYFKPAGARGQALHQDQFFLKVQPGTCMAAWLALDRCDEANGCMQVVSGSHDWPILCTTQADTTQSFTDVTVPIPPEQEIQPIPMEPGDVLFFNGRLVHGSLPNTTADRFRRALIGHYITGNAEQATTFMQPILRMDGSVVTLEAIEPGGPCGVWVEKDGQPVIEVSGTENMTSFRSE</sequence>
<protein>
    <submittedName>
        <fullName evidence="1">Protein involved in biosynthesis of mitomycin antibiotics/polyketide fumonisin</fullName>
    </submittedName>
</protein>
<keyword evidence="2" id="KW-1185">Reference proteome</keyword>
<reference evidence="1" key="1">
    <citation type="submission" date="2020-10" db="EMBL/GenBank/DDBJ databases">
        <title>Taxonomic study of unclassified bacteria belonging to the class Ktedonobacteria.</title>
        <authorList>
            <person name="Yabe S."/>
            <person name="Wang C.M."/>
            <person name="Zheng Y."/>
            <person name="Sakai Y."/>
            <person name="Cavaletti L."/>
            <person name="Monciardini P."/>
            <person name="Donadio S."/>
        </authorList>
    </citation>
    <scope>NUCLEOTIDE SEQUENCE</scope>
    <source>
        <strain evidence="1">ID150040</strain>
    </source>
</reference>
<gene>
    <name evidence="1" type="ORF">KSF_052370</name>
</gene>
<dbReference type="RefSeq" id="WP_220205882.1">
    <property type="nucleotide sequence ID" value="NZ_BNJK01000001.1"/>
</dbReference>
<accession>A0A8J3IGR6</accession>
<dbReference type="Proteomes" id="UP000597444">
    <property type="component" value="Unassembled WGS sequence"/>
</dbReference>
<dbReference type="InterPro" id="IPR008775">
    <property type="entry name" value="Phytyl_CoA_dOase-like"/>
</dbReference>
<comment type="caution">
    <text evidence="1">The sequence shown here is derived from an EMBL/GenBank/DDBJ whole genome shotgun (WGS) entry which is preliminary data.</text>
</comment>
<organism evidence="1 2">
    <name type="scientific">Reticulibacter mediterranei</name>
    <dbReference type="NCBI Taxonomy" id="2778369"/>
    <lineage>
        <taxon>Bacteria</taxon>
        <taxon>Bacillati</taxon>
        <taxon>Chloroflexota</taxon>
        <taxon>Ktedonobacteria</taxon>
        <taxon>Ktedonobacterales</taxon>
        <taxon>Reticulibacteraceae</taxon>
        <taxon>Reticulibacter</taxon>
    </lineage>
</organism>